<dbReference type="Gene3D" id="3.10.20.310">
    <property type="entry name" value="membrane protein fhac"/>
    <property type="match status" value="1"/>
</dbReference>
<evidence type="ECO:0000313" key="2">
    <source>
        <dbReference type="Proteomes" id="UP000261284"/>
    </source>
</evidence>
<evidence type="ECO:0008006" key="3">
    <source>
        <dbReference type="Google" id="ProtNLM"/>
    </source>
</evidence>
<dbReference type="EMBL" id="QTJU01000002">
    <property type="protein sequence ID" value="RFM28979.1"/>
    <property type="molecule type" value="Genomic_DNA"/>
</dbReference>
<name>A0A3E1NM25_9BACT</name>
<evidence type="ECO:0000313" key="1">
    <source>
        <dbReference type="EMBL" id="RFM28979.1"/>
    </source>
</evidence>
<gene>
    <name evidence="1" type="ORF">DXN05_09455</name>
</gene>
<keyword evidence="2" id="KW-1185">Reference proteome</keyword>
<reference evidence="1 2" key="1">
    <citation type="submission" date="2018-08" db="EMBL/GenBank/DDBJ databases">
        <title>Chitinophagaceae sp. K23C18032701, a novel bacterium isolated from forest soil.</title>
        <authorList>
            <person name="Wang C."/>
        </authorList>
    </citation>
    <scope>NUCLEOTIDE SEQUENCE [LARGE SCALE GENOMIC DNA]</scope>
    <source>
        <strain evidence="1 2">K23C18032701</strain>
    </source>
</reference>
<protein>
    <recommendedName>
        <fullName evidence="3">Bacterial surface antigen (D15) domain-containing protein</fullName>
    </recommendedName>
</protein>
<dbReference type="Proteomes" id="UP000261284">
    <property type="component" value="Unassembled WGS sequence"/>
</dbReference>
<comment type="caution">
    <text evidence="1">The sequence shown here is derived from an EMBL/GenBank/DDBJ whole genome shotgun (WGS) entry which is preliminary data.</text>
</comment>
<accession>A0A3E1NM25</accession>
<dbReference type="AlphaFoldDB" id="A0A3E1NM25"/>
<organism evidence="1 2">
    <name type="scientific">Deminuibacter soli</name>
    <dbReference type="NCBI Taxonomy" id="2291815"/>
    <lineage>
        <taxon>Bacteria</taxon>
        <taxon>Pseudomonadati</taxon>
        <taxon>Bacteroidota</taxon>
        <taxon>Chitinophagia</taxon>
        <taxon>Chitinophagales</taxon>
        <taxon>Chitinophagaceae</taxon>
        <taxon>Deminuibacter</taxon>
    </lineage>
</organism>
<proteinExistence type="predicted"/>
<sequence length="618" mass="71093">MVIVPHSLKILSALIVLLCMALPLDAQKKDSIIVVPRKKSNILQAAMNAVTRSHAGDTGQVILNTKAETPFIPYEGKIIRHIYIKQFGFEKTFTDTAHGIKYFGTRLLNTFHRNTRQWVIRNNLLLKEGTELNAYRAADNERYLRSLGYMQDARILVNYLPGNPDSVDLVVVTKDVFSIGGDISDIETNKQKFRITDANVLGMGQRISFGARVDQGRAPVFGYDLSYGKNNIAHTFINASFQYTTINRNRGDGSATEASWQVRFDRPLVSQYTHLTGGFAFGNSESHNLYNRPDTQFYHYRLGNIDAWLGYNIGVKKILADDKMNLHKLVSIRYMQNDFSELPFQFNGKYDTRFNDQRAILGQLTLFKQDFYKTNYIYGFGTTEDMPYGYSVSFTGGWYKQVNRPRAYAGIDANRYIVSSSGDVVQYFFRSSAFPHSHRLEDASLLLGTSMFSRLYLYNNVKIRQYVRLSYTRLFNRTTFDPLKINNPFGLRFFPSDSIAGDRRLSLHSETSFFLKYKLLGFQFAPFVYGDASLLTPERTPIKKSDLYYGIGGGVRTRNNNLVFNTFELRFIYFPRRVDNVQTFKISINSDIRFRFNNTYLRPPDIVQLNSDNGNYIY</sequence>
<dbReference type="OrthoDB" id="609711at2"/>